<feature type="transmembrane region" description="Helical" evidence="20">
    <location>
        <begin position="29"/>
        <end position="51"/>
    </location>
</feature>
<feature type="domain" description="Cytochrome b/b6 N-terminal region profile" evidence="21">
    <location>
        <begin position="1"/>
        <end position="209"/>
    </location>
</feature>
<evidence type="ECO:0000256" key="14">
    <source>
        <dbReference type="ARBA" id="ARBA00023075"/>
    </source>
</evidence>
<evidence type="ECO:0000256" key="15">
    <source>
        <dbReference type="ARBA" id="ARBA00023128"/>
    </source>
</evidence>
<evidence type="ECO:0000313" key="23">
    <source>
        <dbReference type="EMBL" id="AKJ85299.1"/>
    </source>
</evidence>
<evidence type="ECO:0000256" key="20">
    <source>
        <dbReference type="RuleBase" id="RU362117"/>
    </source>
</evidence>
<keyword evidence="14" id="KW-0830">Ubiquinone</keyword>
<dbReference type="CDD" id="cd00284">
    <property type="entry name" value="Cytochrome_b_N"/>
    <property type="match status" value="1"/>
</dbReference>
<keyword evidence="16 20" id="KW-0472">Membrane</keyword>
<dbReference type="AlphaFoldDB" id="A0A0G3FDS7"/>
<keyword evidence="8 20" id="KW-0812">Transmembrane</keyword>
<dbReference type="SUPFAM" id="SSF81342">
    <property type="entry name" value="Transmembrane di-heme cytochromes"/>
    <property type="match status" value="1"/>
</dbReference>
<evidence type="ECO:0000256" key="8">
    <source>
        <dbReference type="ARBA" id="ARBA00022692"/>
    </source>
</evidence>
<keyword evidence="13 19" id="KW-0408">Iron</keyword>
<keyword evidence="6 19" id="KW-0349">Heme</keyword>
<proteinExistence type="inferred from homology"/>
<comment type="similarity">
    <text evidence="17 20">Belongs to the cytochrome b family.</text>
</comment>
<dbReference type="InterPro" id="IPR036150">
    <property type="entry name" value="Cyt_b/b6_C_sf"/>
</dbReference>
<keyword evidence="11 20" id="KW-0249">Electron transport</keyword>
<evidence type="ECO:0000256" key="3">
    <source>
        <dbReference type="ARBA" id="ARBA00011660"/>
    </source>
</evidence>
<evidence type="ECO:0000256" key="10">
    <source>
        <dbReference type="ARBA" id="ARBA00022792"/>
    </source>
</evidence>
<evidence type="ECO:0000256" key="2">
    <source>
        <dbReference type="ARBA" id="ARBA00004448"/>
    </source>
</evidence>
<dbReference type="PANTHER" id="PTHR19271">
    <property type="entry name" value="CYTOCHROME B"/>
    <property type="match status" value="1"/>
</dbReference>
<keyword evidence="9 19" id="KW-0479">Metal-binding</keyword>
<dbReference type="InterPro" id="IPR005798">
    <property type="entry name" value="Cyt_b/b6_C"/>
</dbReference>
<geneLocation type="mitochondrion" evidence="23"/>
<dbReference type="InterPro" id="IPR048260">
    <property type="entry name" value="Cytochrome_b_C_euk/bac"/>
</dbReference>
<evidence type="ECO:0000256" key="11">
    <source>
        <dbReference type="ARBA" id="ARBA00022982"/>
    </source>
</evidence>
<sequence>MTNLRKTHPLLKIANDALVDLPTPVNISAWWNFGSLLGLCLIAQILTGLFLTMHYCSDITAAFSSVAHICRDVNYGWLIRNMHANGASFFFICIYMHIGRGLYYGSYLYKNTWNVGVILLLLVMMTAFVGYVLPWGQMSFWGATVITNLLSAVPYIGNSLVQWIWGGFSVDNATLTRFLAFHFLLPFIIVAMTMVHLIFLHETGSNNPTGLNSDADKISFHPYFSYKDLLGFTILLLGLTSLALFLPNLLGDPDNFTPANPLMTPPHIKPEWYFLFAYAILRSIPNKLGGVLALLFSILVLMVVPILHTSKQQSLTFRPLAQLLFWLLIADVIILTWIGGMPVEHPFVIIGQAASLLYFMIFLILMPAASWVENKLINW</sequence>
<evidence type="ECO:0000256" key="19">
    <source>
        <dbReference type="PIRSR" id="PIRSR038885-2"/>
    </source>
</evidence>
<feature type="transmembrane region" description="Helical" evidence="20">
    <location>
        <begin position="113"/>
        <end position="133"/>
    </location>
</feature>
<comment type="subunit">
    <text evidence="3">The cytochrome bc1 complex contains 3 respiratory subunits (MT-CYB, CYC1 and UQCRFS1), 2 core proteins (UQCRC1 and UQCRC2) and probably 6 low-molecular weight proteins.</text>
</comment>
<feature type="binding site" description="axial binding residue" evidence="19">
    <location>
        <position position="83"/>
    </location>
    <ligand>
        <name>heme b</name>
        <dbReference type="ChEBI" id="CHEBI:60344"/>
        <label>b562</label>
    </ligand>
    <ligandPart>
        <name>Fe</name>
        <dbReference type="ChEBI" id="CHEBI:18248"/>
    </ligandPart>
</feature>
<comment type="subcellular location">
    <subcellularLocation>
        <location evidence="2">Mitochondrion inner membrane</location>
        <topology evidence="2">Multi-pass membrane protein</topology>
    </subcellularLocation>
</comment>
<dbReference type="InterPro" id="IPR005797">
    <property type="entry name" value="Cyt_b/b6_N"/>
</dbReference>
<feature type="transmembrane region" description="Helical" evidence="20">
    <location>
        <begin position="229"/>
        <end position="250"/>
    </location>
</feature>
<evidence type="ECO:0000256" key="16">
    <source>
        <dbReference type="ARBA" id="ARBA00023136"/>
    </source>
</evidence>
<dbReference type="PROSITE" id="PS51003">
    <property type="entry name" value="CYTB_CTER"/>
    <property type="match status" value="1"/>
</dbReference>
<keyword evidence="15 20" id="KW-0496">Mitochondrion</keyword>
<dbReference type="CDD" id="cd00290">
    <property type="entry name" value="cytochrome_b_C"/>
    <property type="match status" value="1"/>
</dbReference>
<dbReference type="GO" id="GO:0016491">
    <property type="term" value="F:oxidoreductase activity"/>
    <property type="evidence" value="ECO:0007669"/>
    <property type="project" value="UniProtKB-UniRule"/>
</dbReference>
<feature type="transmembrane region" description="Helical" evidence="20">
    <location>
        <begin position="346"/>
        <end position="366"/>
    </location>
</feature>
<dbReference type="InterPro" id="IPR027387">
    <property type="entry name" value="Cytb/b6-like_sf"/>
</dbReference>
<dbReference type="GO" id="GO:0008121">
    <property type="term" value="F:quinol-cytochrome-c reductase activity"/>
    <property type="evidence" value="ECO:0007669"/>
    <property type="project" value="InterPro"/>
</dbReference>
<dbReference type="SUPFAM" id="SSF81648">
    <property type="entry name" value="a domain/subunit of cytochrome bc1 complex (Ubiquinol-cytochrome c reductase)"/>
    <property type="match status" value="1"/>
</dbReference>
<protein>
    <recommendedName>
        <fullName evidence="4 20">Cytochrome b</fullName>
    </recommendedName>
</protein>
<accession>A0A0G3FDS7</accession>
<dbReference type="InterPro" id="IPR016174">
    <property type="entry name" value="Di-haem_cyt_TM"/>
</dbReference>
<gene>
    <name evidence="23" type="primary">Cytb</name>
</gene>
<keyword evidence="7 20" id="KW-0679">Respiratory chain</keyword>
<name>A0A0G3FDS7_9TELE</name>
<dbReference type="EMBL" id="KP345856">
    <property type="protein sequence ID" value="AKJ85299.1"/>
    <property type="molecule type" value="Genomic_DNA"/>
</dbReference>
<dbReference type="PANTHER" id="PTHR19271:SF16">
    <property type="entry name" value="CYTOCHROME B"/>
    <property type="match status" value="1"/>
</dbReference>
<dbReference type="Pfam" id="PF00032">
    <property type="entry name" value="Cytochrom_B_C"/>
    <property type="match status" value="1"/>
</dbReference>
<evidence type="ECO:0000256" key="12">
    <source>
        <dbReference type="ARBA" id="ARBA00022989"/>
    </source>
</evidence>
<evidence type="ECO:0000259" key="22">
    <source>
        <dbReference type="PROSITE" id="PS51003"/>
    </source>
</evidence>
<feature type="binding site" description="axial binding residue" evidence="19">
    <location>
        <position position="196"/>
    </location>
    <ligand>
        <name>heme b</name>
        <dbReference type="ChEBI" id="CHEBI:60344"/>
        <label>b566</label>
    </ligand>
    <ligandPart>
        <name>Fe</name>
        <dbReference type="ChEBI" id="CHEBI:18248"/>
    </ligandPart>
</feature>
<evidence type="ECO:0000256" key="13">
    <source>
        <dbReference type="ARBA" id="ARBA00023004"/>
    </source>
</evidence>
<comment type="cofactor">
    <cofactor evidence="19">
        <name>heme</name>
        <dbReference type="ChEBI" id="CHEBI:30413"/>
    </cofactor>
    <text evidence="19">Binds 2 heme groups non-covalently.</text>
</comment>
<evidence type="ECO:0000256" key="4">
    <source>
        <dbReference type="ARBA" id="ARBA00013531"/>
    </source>
</evidence>
<dbReference type="PIRSF" id="PIRSF038885">
    <property type="entry name" value="COB"/>
    <property type="match status" value="1"/>
</dbReference>
<dbReference type="GO" id="GO:0046872">
    <property type="term" value="F:metal ion binding"/>
    <property type="evidence" value="ECO:0007669"/>
    <property type="project" value="UniProtKB-UniRule"/>
</dbReference>
<evidence type="ECO:0000256" key="6">
    <source>
        <dbReference type="ARBA" id="ARBA00022617"/>
    </source>
</evidence>
<dbReference type="InterPro" id="IPR030689">
    <property type="entry name" value="Cytochrome_b"/>
</dbReference>
<evidence type="ECO:0000256" key="1">
    <source>
        <dbReference type="ARBA" id="ARBA00002566"/>
    </source>
</evidence>
<evidence type="ECO:0000256" key="18">
    <source>
        <dbReference type="PIRSR" id="PIRSR038885-1"/>
    </source>
</evidence>
<dbReference type="PROSITE" id="PS51002">
    <property type="entry name" value="CYTB_NTER"/>
    <property type="match status" value="1"/>
</dbReference>
<feature type="transmembrane region" description="Helical" evidence="20">
    <location>
        <begin position="145"/>
        <end position="166"/>
    </location>
</feature>
<feature type="binding site" evidence="18">
    <location>
        <position position="201"/>
    </location>
    <ligand>
        <name>a ubiquinone</name>
        <dbReference type="ChEBI" id="CHEBI:16389"/>
    </ligand>
</feature>
<evidence type="ECO:0000256" key="9">
    <source>
        <dbReference type="ARBA" id="ARBA00022723"/>
    </source>
</evidence>
<evidence type="ECO:0000256" key="17">
    <source>
        <dbReference type="ARBA" id="ARBA00061233"/>
    </source>
</evidence>
<feature type="binding site" description="axial binding residue" evidence="19">
    <location>
        <position position="182"/>
    </location>
    <ligand>
        <name>heme b</name>
        <dbReference type="ChEBI" id="CHEBI:60344"/>
        <label>b562</label>
    </ligand>
    <ligandPart>
        <name>Fe</name>
        <dbReference type="ChEBI" id="CHEBI:18248"/>
    </ligandPart>
</feature>
<keyword evidence="10" id="KW-0999">Mitochondrion inner membrane</keyword>
<dbReference type="InterPro" id="IPR048259">
    <property type="entry name" value="Cytochrome_b_N_euk/bac"/>
</dbReference>
<dbReference type="Pfam" id="PF00033">
    <property type="entry name" value="Cytochrome_B"/>
    <property type="match status" value="1"/>
</dbReference>
<evidence type="ECO:0000256" key="7">
    <source>
        <dbReference type="ARBA" id="ARBA00022660"/>
    </source>
</evidence>
<keyword evidence="5 20" id="KW-0813">Transport</keyword>
<feature type="domain" description="Cytochrome b/b6 C-terminal region profile" evidence="22">
    <location>
        <begin position="210"/>
        <end position="379"/>
    </location>
</feature>
<feature type="transmembrane region" description="Helical" evidence="20">
    <location>
        <begin position="178"/>
        <end position="200"/>
    </location>
</feature>
<feature type="transmembrane region" description="Helical" evidence="20">
    <location>
        <begin position="87"/>
        <end position="107"/>
    </location>
</feature>
<feature type="transmembrane region" description="Helical" evidence="20">
    <location>
        <begin position="320"/>
        <end position="340"/>
    </location>
</feature>
<comment type="function">
    <text evidence="1 20">Component of the ubiquinol-cytochrome c reductase complex (complex III or cytochrome b-c1 complex) that is part of the mitochondrial respiratory chain. The b-c1 complex mediates electron transfer from ubiquinol to cytochrome c. Contributes to the generation of a proton gradient across the mitochondrial membrane that is then used for ATP synthesis.</text>
</comment>
<comment type="cofactor">
    <cofactor evidence="20">
        <name>heme b</name>
        <dbReference type="ChEBI" id="CHEBI:60344"/>
    </cofactor>
    <text evidence="20">Binds 2 heme groups non-covalently.</text>
</comment>
<evidence type="ECO:0000256" key="5">
    <source>
        <dbReference type="ARBA" id="ARBA00022448"/>
    </source>
</evidence>
<reference evidence="23" key="1">
    <citation type="journal article" date="2015" name="Aqua">
        <title>Rainbowfishes (Melanotaenia: Melanotaeniidae) of the Aru Islands, Indonesia with descriptions of five new species and redescription of M. patoti Weber and M. senckenbergianus Weber.</title>
        <authorList>
            <person name="Allen G.R."/>
            <person name="Hadiaty R.K."/>
            <person name="Unmack P.J."/>
            <person name="Erdmann M.V."/>
        </authorList>
    </citation>
    <scope>NUCLEOTIDE SEQUENCE</scope>
    <source>
        <strain evidence="23">MRKobr.2</strain>
    </source>
</reference>
<organism evidence="23">
    <name type="scientific">Melanotaenia albimarginata</name>
    <dbReference type="NCBI Taxonomy" id="1662724"/>
    <lineage>
        <taxon>Eukaryota</taxon>
        <taxon>Metazoa</taxon>
        <taxon>Chordata</taxon>
        <taxon>Craniata</taxon>
        <taxon>Vertebrata</taxon>
        <taxon>Euteleostomi</taxon>
        <taxon>Actinopterygii</taxon>
        <taxon>Neopterygii</taxon>
        <taxon>Teleostei</taxon>
        <taxon>Neoteleostei</taxon>
        <taxon>Acanthomorphata</taxon>
        <taxon>Ovalentaria</taxon>
        <taxon>Atherinomorphae</taxon>
        <taxon>Atheriniformes</taxon>
        <taxon>Melanotaeniidae</taxon>
        <taxon>Melanotaenia</taxon>
    </lineage>
</organism>
<feature type="binding site" description="axial binding residue" evidence="19">
    <location>
        <position position="97"/>
    </location>
    <ligand>
        <name>heme b</name>
        <dbReference type="ChEBI" id="CHEBI:60344"/>
        <label>b566</label>
    </ligand>
    <ligandPart>
        <name>Fe</name>
        <dbReference type="ChEBI" id="CHEBI:18248"/>
    </ligandPart>
</feature>
<dbReference type="GO" id="GO:0006122">
    <property type="term" value="P:mitochondrial electron transport, ubiquinol to cytochrome c"/>
    <property type="evidence" value="ECO:0007669"/>
    <property type="project" value="TreeGrafter"/>
</dbReference>
<keyword evidence="12 20" id="KW-1133">Transmembrane helix</keyword>
<evidence type="ECO:0000259" key="21">
    <source>
        <dbReference type="PROSITE" id="PS51002"/>
    </source>
</evidence>
<dbReference type="Gene3D" id="1.20.810.10">
    <property type="entry name" value="Cytochrome Bc1 Complex, Chain C"/>
    <property type="match status" value="1"/>
</dbReference>
<dbReference type="GO" id="GO:0045275">
    <property type="term" value="C:respiratory chain complex III"/>
    <property type="evidence" value="ECO:0007669"/>
    <property type="project" value="InterPro"/>
</dbReference>
<dbReference type="GO" id="GO:0005743">
    <property type="term" value="C:mitochondrial inner membrane"/>
    <property type="evidence" value="ECO:0007669"/>
    <property type="project" value="UniProtKB-SubCell"/>
</dbReference>
<dbReference type="FunFam" id="1.20.810.10:FF:000002">
    <property type="entry name" value="Cytochrome b"/>
    <property type="match status" value="1"/>
</dbReference>
<feature type="transmembrane region" description="Helical" evidence="20">
    <location>
        <begin position="288"/>
        <end position="308"/>
    </location>
</feature>